<sequence length="88" mass="9620">MQLTPKVSRETHRSVRVASRSQPERSRHPGAVTEQPIRTVREFVRAAGLSEERAERHRAAGALMLDGEPVTDLDTPVPDGSKVHVAGS</sequence>
<organism evidence="2 3">
    <name type="scientific">Pseudonocardia sulfidoxydans NBRC 16205</name>
    <dbReference type="NCBI Taxonomy" id="1223511"/>
    <lineage>
        <taxon>Bacteria</taxon>
        <taxon>Bacillati</taxon>
        <taxon>Actinomycetota</taxon>
        <taxon>Actinomycetes</taxon>
        <taxon>Pseudonocardiales</taxon>
        <taxon>Pseudonocardiaceae</taxon>
        <taxon>Pseudonocardia</taxon>
    </lineage>
</organism>
<evidence type="ECO:0000313" key="3">
    <source>
        <dbReference type="Proteomes" id="UP000321685"/>
    </source>
</evidence>
<dbReference type="EMBL" id="BJVJ01000062">
    <property type="protein sequence ID" value="GEL25741.1"/>
    <property type="molecule type" value="Genomic_DNA"/>
</dbReference>
<feature type="region of interest" description="Disordered" evidence="1">
    <location>
        <begin position="1"/>
        <end position="35"/>
    </location>
</feature>
<feature type="region of interest" description="Disordered" evidence="1">
    <location>
        <begin position="66"/>
        <end position="88"/>
    </location>
</feature>
<evidence type="ECO:0008006" key="4">
    <source>
        <dbReference type="Google" id="ProtNLM"/>
    </source>
</evidence>
<dbReference type="AlphaFoldDB" id="A0A511DLQ8"/>
<dbReference type="Proteomes" id="UP000321685">
    <property type="component" value="Unassembled WGS sequence"/>
</dbReference>
<evidence type="ECO:0000313" key="2">
    <source>
        <dbReference type="EMBL" id="GEL25741.1"/>
    </source>
</evidence>
<proteinExistence type="predicted"/>
<comment type="caution">
    <text evidence="2">The sequence shown here is derived from an EMBL/GenBank/DDBJ whole genome shotgun (WGS) entry which is preliminary data.</text>
</comment>
<protein>
    <recommendedName>
        <fullName evidence="4">RNA-binding S4 domain-containing protein</fullName>
    </recommendedName>
</protein>
<accession>A0A511DLQ8</accession>
<reference evidence="2 3" key="1">
    <citation type="submission" date="2019-07" db="EMBL/GenBank/DDBJ databases">
        <title>Whole genome shotgun sequence of Pseudonocardia sulfidoxydans NBRC 16205.</title>
        <authorList>
            <person name="Hosoyama A."/>
            <person name="Uohara A."/>
            <person name="Ohji S."/>
            <person name="Ichikawa N."/>
        </authorList>
    </citation>
    <scope>NUCLEOTIDE SEQUENCE [LARGE SCALE GENOMIC DNA]</scope>
    <source>
        <strain evidence="2 3">NBRC 16205</strain>
    </source>
</reference>
<name>A0A511DLQ8_9PSEU</name>
<evidence type="ECO:0000256" key="1">
    <source>
        <dbReference type="SAM" id="MobiDB-lite"/>
    </source>
</evidence>
<keyword evidence="3" id="KW-1185">Reference proteome</keyword>
<gene>
    <name evidence="2" type="ORF">PSU4_46950</name>
</gene>